<reference evidence="7" key="1">
    <citation type="submission" date="2020-05" db="EMBL/GenBank/DDBJ databases">
        <title>WGS assembly of Corymbia citriodora subspecies variegata.</title>
        <authorList>
            <person name="Barry K."/>
            <person name="Hundley H."/>
            <person name="Shu S."/>
            <person name="Jenkins J."/>
            <person name="Grimwood J."/>
            <person name="Baten A."/>
        </authorList>
    </citation>
    <scope>NUCLEOTIDE SEQUENCE</scope>
    <source>
        <strain evidence="7">CV2-018</strain>
    </source>
</reference>
<evidence type="ECO:0008006" key="9">
    <source>
        <dbReference type="Google" id="ProtNLM"/>
    </source>
</evidence>
<dbReference type="GO" id="GO:0045492">
    <property type="term" value="P:xylan biosynthetic process"/>
    <property type="evidence" value="ECO:0007669"/>
    <property type="project" value="InterPro"/>
</dbReference>
<evidence type="ECO:0000256" key="4">
    <source>
        <dbReference type="ARBA" id="ARBA00023034"/>
    </source>
</evidence>
<evidence type="ECO:0000256" key="3">
    <source>
        <dbReference type="ARBA" id="ARBA00022989"/>
    </source>
</evidence>
<dbReference type="InterPro" id="IPR006514">
    <property type="entry name" value="IRX15/GXM/AGM"/>
</dbReference>
<dbReference type="GO" id="GO:0000139">
    <property type="term" value="C:Golgi membrane"/>
    <property type="evidence" value="ECO:0007669"/>
    <property type="project" value="UniProtKB-SubCell"/>
</dbReference>
<keyword evidence="5 6" id="KW-0472">Membrane</keyword>
<dbReference type="EMBL" id="MU089710">
    <property type="protein sequence ID" value="KAF7849732.1"/>
    <property type="molecule type" value="Genomic_DNA"/>
</dbReference>
<name>A0A8T0CSI1_CORYI</name>
<evidence type="ECO:0000313" key="8">
    <source>
        <dbReference type="Proteomes" id="UP000806378"/>
    </source>
</evidence>
<keyword evidence="8" id="KW-1185">Reference proteome</keyword>
<feature type="transmembrane region" description="Helical" evidence="6">
    <location>
        <begin position="27"/>
        <end position="47"/>
    </location>
</feature>
<dbReference type="Proteomes" id="UP000806378">
    <property type="component" value="Unassembled WGS sequence"/>
</dbReference>
<evidence type="ECO:0000256" key="6">
    <source>
        <dbReference type="SAM" id="Phobius"/>
    </source>
</evidence>
<comment type="subcellular location">
    <subcellularLocation>
        <location evidence="1">Golgi apparatus membrane</location>
        <topology evidence="1">Single-pass membrane protein</topology>
    </subcellularLocation>
</comment>
<keyword evidence="3 6" id="KW-1133">Transmembrane helix</keyword>
<organism evidence="7 8">
    <name type="scientific">Corymbia citriodora subsp. variegata</name>
    <dbReference type="NCBI Taxonomy" id="360336"/>
    <lineage>
        <taxon>Eukaryota</taxon>
        <taxon>Viridiplantae</taxon>
        <taxon>Streptophyta</taxon>
        <taxon>Embryophyta</taxon>
        <taxon>Tracheophyta</taxon>
        <taxon>Spermatophyta</taxon>
        <taxon>Magnoliopsida</taxon>
        <taxon>eudicotyledons</taxon>
        <taxon>Gunneridae</taxon>
        <taxon>Pentapetalae</taxon>
        <taxon>rosids</taxon>
        <taxon>malvids</taxon>
        <taxon>Myrtales</taxon>
        <taxon>Myrtaceae</taxon>
        <taxon>Myrtoideae</taxon>
        <taxon>Eucalypteae</taxon>
        <taxon>Corymbia</taxon>
    </lineage>
</organism>
<evidence type="ECO:0000256" key="2">
    <source>
        <dbReference type="ARBA" id="ARBA00022692"/>
    </source>
</evidence>
<evidence type="ECO:0000313" key="7">
    <source>
        <dbReference type="EMBL" id="KAF7849732.1"/>
    </source>
</evidence>
<dbReference type="PANTHER" id="PTHR31444">
    <property type="entry name" value="OS11G0490100 PROTEIN"/>
    <property type="match status" value="1"/>
</dbReference>
<dbReference type="AlphaFoldDB" id="A0A8T0CSI1"/>
<comment type="caution">
    <text evidence="7">The sequence shown here is derived from an EMBL/GenBank/DDBJ whole genome shotgun (WGS) entry which is preliminary data.</text>
</comment>
<accession>A0A8T0CSI1</accession>
<dbReference type="Pfam" id="PF21729">
    <property type="entry name" value="IRX15_IRX15L_GXM"/>
    <property type="match status" value="1"/>
</dbReference>
<keyword evidence="4" id="KW-0333">Golgi apparatus</keyword>
<sequence length="150" mass="16662">MKNVSNSNTRLILLHPFIKKRGSSNRLWLLAFISFLTAAFVVTLIYTREYSTTAVSCAAAAAFPSATTVYSNAPLPSTVINTLLHCASKSNDSFRMSYPELKPISDVLRKCSSPCNFLVFGLTHETLLWKALNHLSGAKYHIDEFHYSIG</sequence>
<gene>
    <name evidence="7" type="ORF">BT93_L0337</name>
</gene>
<proteinExistence type="predicted"/>
<keyword evidence="2 6" id="KW-0812">Transmembrane</keyword>
<dbReference type="Gramene" id="rna-gnl|WGS:JABURB|Cocit.L0337.1">
    <property type="protein sequence ID" value="cds-KAF7849732.1"/>
    <property type="gene ID" value="gene-BT93_L0337"/>
</dbReference>
<evidence type="ECO:0000256" key="1">
    <source>
        <dbReference type="ARBA" id="ARBA00004194"/>
    </source>
</evidence>
<evidence type="ECO:0000256" key="5">
    <source>
        <dbReference type="ARBA" id="ARBA00023136"/>
    </source>
</evidence>
<protein>
    <recommendedName>
        <fullName evidence="9">Polysaccharide biosynthesis domain-containing protein</fullName>
    </recommendedName>
</protein>
<dbReference type="OrthoDB" id="1645785at2759"/>